<evidence type="ECO:0000313" key="2">
    <source>
        <dbReference type="Proteomes" id="UP000594261"/>
    </source>
</evidence>
<sequence length="84" mass="9438">MGTLAKAFVKHVKDPRVNAEEVQAWKAALKAVGNISGWHRHGNLAIFKEILALYNWLSPKLAKQTFSFDLSCLGYNNLTMHLIT</sequence>
<organism evidence="1 2">
    <name type="scientific">Quercus lobata</name>
    <name type="common">Valley oak</name>
    <dbReference type="NCBI Taxonomy" id="97700"/>
    <lineage>
        <taxon>Eukaryota</taxon>
        <taxon>Viridiplantae</taxon>
        <taxon>Streptophyta</taxon>
        <taxon>Embryophyta</taxon>
        <taxon>Tracheophyta</taxon>
        <taxon>Spermatophyta</taxon>
        <taxon>Magnoliopsida</taxon>
        <taxon>eudicotyledons</taxon>
        <taxon>Gunneridae</taxon>
        <taxon>Pentapetalae</taxon>
        <taxon>rosids</taxon>
        <taxon>fabids</taxon>
        <taxon>Fagales</taxon>
        <taxon>Fagaceae</taxon>
        <taxon>Quercus</taxon>
    </lineage>
</organism>
<evidence type="ECO:0000313" key="1">
    <source>
        <dbReference type="EnsemblPlants" id="QL09p000150:mrna"/>
    </source>
</evidence>
<protein>
    <submittedName>
        <fullName evidence="1">Uncharacterized protein</fullName>
    </submittedName>
</protein>
<proteinExistence type="predicted"/>
<dbReference type="Gramene" id="QL09p000150:mrna">
    <property type="protein sequence ID" value="QL09p000150:mrna"/>
    <property type="gene ID" value="QL09p000150"/>
</dbReference>
<reference evidence="1" key="2">
    <citation type="submission" date="2021-01" db="UniProtKB">
        <authorList>
            <consortium name="EnsemblPlants"/>
        </authorList>
    </citation>
    <scope>IDENTIFICATION</scope>
</reference>
<dbReference type="AlphaFoldDB" id="A0A7N2MHX1"/>
<accession>A0A7N2MHX1</accession>
<keyword evidence="2" id="KW-1185">Reference proteome</keyword>
<dbReference type="EnsemblPlants" id="QL09p000150:mrna">
    <property type="protein sequence ID" value="QL09p000150:mrna"/>
    <property type="gene ID" value="QL09p000150"/>
</dbReference>
<dbReference type="InterPro" id="IPR035897">
    <property type="entry name" value="Toll_tir_struct_dom_sf"/>
</dbReference>
<dbReference type="Proteomes" id="UP000594261">
    <property type="component" value="Chromosome 9"/>
</dbReference>
<dbReference type="InParanoid" id="A0A7N2MHX1"/>
<dbReference type="Gene3D" id="3.40.50.10140">
    <property type="entry name" value="Toll/interleukin-1 receptor homology (TIR) domain"/>
    <property type="match status" value="1"/>
</dbReference>
<name>A0A7N2MHX1_QUELO</name>
<dbReference type="EMBL" id="LRBV02000009">
    <property type="status" value="NOT_ANNOTATED_CDS"/>
    <property type="molecule type" value="Genomic_DNA"/>
</dbReference>
<reference evidence="1 2" key="1">
    <citation type="journal article" date="2016" name="G3 (Bethesda)">
        <title>First Draft Assembly and Annotation of the Genome of a California Endemic Oak Quercus lobata Nee (Fagaceae).</title>
        <authorList>
            <person name="Sork V.L."/>
            <person name="Fitz-Gibbon S.T."/>
            <person name="Puiu D."/>
            <person name="Crepeau M."/>
            <person name="Gugger P.F."/>
            <person name="Sherman R."/>
            <person name="Stevens K."/>
            <person name="Langley C.H."/>
            <person name="Pellegrini M."/>
            <person name="Salzberg S.L."/>
        </authorList>
    </citation>
    <scope>NUCLEOTIDE SEQUENCE [LARGE SCALE GENOMIC DNA]</scope>
    <source>
        <strain evidence="1 2">cv. SW786</strain>
    </source>
</reference>